<feature type="signal peptide" evidence="11">
    <location>
        <begin position="1"/>
        <end position="28"/>
    </location>
</feature>
<dbReference type="InterPro" id="IPR017941">
    <property type="entry name" value="Rieske_2Fe-2S"/>
</dbReference>
<gene>
    <name evidence="13" type="ORF">EAS64_17695</name>
</gene>
<dbReference type="GO" id="GO:0046872">
    <property type="term" value="F:metal ion binding"/>
    <property type="evidence" value="ECO:0007669"/>
    <property type="project" value="UniProtKB-KW"/>
</dbReference>
<dbReference type="OrthoDB" id="25106at2"/>
<evidence type="ECO:0000256" key="7">
    <source>
        <dbReference type="ARBA" id="ARBA00023157"/>
    </source>
</evidence>
<dbReference type="PRINTS" id="PR00162">
    <property type="entry name" value="RIESKE"/>
</dbReference>
<evidence type="ECO:0000256" key="2">
    <source>
        <dbReference type="ARBA" id="ARBA00015816"/>
    </source>
</evidence>
<dbReference type="GO" id="GO:0016020">
    <property type="term" value="C:membrane"/>
    <property type="evidence" value="ECO:0007669"/>
    <property type="project" value="InterPro"/>
</dbReference>
<dbReference type="InterPro" id="IPR006311">
    <property type="entry name" value="TAT_signal"/>
</dbReference>
<sequence>MTEQQAPTASRRAVLAAAAGGACAAALAGCATYNANNGGVAGPPAAAPSSSSSGSGSTGGTGSSSGPANVLASTSDIPVGGGKILSDERLVITQPSAGTFKAFTAVCTHQGCIVATVADGTIDCPCHGSKFSAANGSVVNGPATSPLAPVAITVQGTSIVQS</sequence>
<dbReference type="GO" id="GO:0004497">
    <property type="term" value="F:monooxygenase activity"/>
    <property type="evidence" value="ECO:0007669"/>
    <property type="project" value="UniProtKB-ARBA"/>
</dbReference>
<dbReference type="Pfam" id="PF00355">
    <property type="entry name" value="Rieske"/>
    <property type="match status" value="1"/>
</dbReference>
<feature type="region of interest" description="Disordered" evidence="10">
    <location>
        <begin position="43"/>
        <end position="74"/>
    </location>
</feature>
<keyword evidence="3" id="KW-0001">2Fe-2S</keyword>
<comment type="function">
    <text evidence="1">Iron-sulfur subunit of the cytochrome bc1 complex, an essential component of the respiratory electron transport chain required for ATP synthesis. The bc1 complex catalyzes the oxidation of menaquinol and the reduction of cytochrome c in the respiratory chain. The bc1 complex operates through a Q-cycle mechanism that couples electron transfer to generation of the proton gradient that drives ATP synthesis.</text>
</comment>
<protein>
    <recommendedName>
        <fullName evidence="2">Cytochrome bc1 complex Rieske iron-sulfur subunit</fullName>
    </recommendedName>
    <alternativeName>
        <fullName evidence="8">Cytochrome bc1 reductase complex subunit QcrA</fullName>
    </alternativeName>
</protein>
<dbReference type="CDD" id="cd03467">
    <property type="entry name" value="Rieske"/>
    <property type="match status" value="1"/>
</dbReference>
<reference evidence="13 14" key="1">
    <citation type="submission" date="2018-11" db="EMBL/GenBank/DDBJ databases">
        <title>Trebonia kvetii gen.nov., sp.nov., a novel acidophilic actinobacterium, and proposal of the new actinobacterial family Treboniaceae fam. nov.</title>
        <authorList>
            <person name="Rapoport D."/>
            <person name="Sagova-Mareckova M."/>
            <person name="Sedlacek I."/>
            <person name="Provaznik J."/>
            <person name="Kralova S."/>
            <person name="Pavlinic D."/>
            <person name="Benes V."/>
            <person name="Kopecky J."/>
        </authorList>
    </citation>
    <scope>NUCLEOTIDE SEQUENCE [LARGE SCALE GENOMIC DNA]</scope>
    <source>
        <strain evidence="13 14">15Tr583</strain>
    </source>
</reference>
<dbReference type="InterPro" id="IPR014349">
    <property type="entry name" value="Rieske_Fe-S_prot"/>
</dbReference>
<feature type="chain" id="PRO_5039289854" description="Cytochrome bc1 complex Rieske iron-sulfur subunit" evidence="11">
    <location>
        <begin position="29"/>
        <end position="162"/>
    </location>
</feature>
<evidence type="ECO:0000259" key="12">
    <source>
        <dbReference type="PROSITE" id="PS51296"/>
    </source>
</evidence>
<evidence type="ECO:0000256" key="3">
    <source>
        <dbReference type="ARBA" id="ARBA00022714"/>
    </source>
</evidence>
<feature type="compositionally biased region" description="Low complexity" evidence="10">
    <location>
        <begin position="43"/>
        <end position="55"/>
    </location>
</feature>
<evidence type="ECO:0000256" key="1">
    <source>
        <dbReference type="ARBA" id="ARBA00002494"/>
    </source>
</evidence>
<dbReference type="AlphaFoldDB" id="A0A6P2BYS4"/>
<dbReference type="GO" id="GO:0051537">
    <property type="term" value="F:2 iron, 2 sulfur cluster binding"/>
    <property type="evidence" value="ECO:0007669"/>
    <property type="project" value="UniProtKB-KW"/>
</dbReference>
<evidence type="ECO:0000256" key="5">
    <source>
        <dbReference type="ARBA" id="ARBA00023004"/>
    </source>
</evidence>
<dbReference type="GO" id="GO:0016705">
    <property type="term" value="F:oxidoreductase activity, acting on paired donors, with incorporation or reduction of molecular oxygen"/>
    <property type="evidence" value="ECO:0007669"/>
    <property type="project" value="UniProtKB-ARBA"/>
</dbReference>
<evidence type="ECO:0000313" key="13">
    <source>
        <dbReference type="EMBL" id="TVZ04224.1"/>
    </source>
</evidence>
<keyword evidence="7" id="KW-1015">Disulfide bond</keyword>
<comment type="caution">
    <text evidence="13">The sequence shown here is derived from an EMBL/GenBank/DDBJ whole genome shotgun (WGS) entry which is preliminary data.</text>
</comment>
<dbReference type="Proteomes" id="UP000460272">
    <property type="component" value="Unassembled WGS sequence"/>
</dbReference>
<comment type="cofactor">
    <cofactor evidence="9">
        <name>[2Fe-2S] cluster</name>
        <dbReference type="ChEBI" id="CHEBI:190135"/>
    </cofactor>
</comment>
<dbReference type="RefSeq" id="WP_145854093.1">
    <property type="nucleotide sequence ID" value="NZ_RPFW01000003.1"/>
</dbReference>
<dbReference type="Gene3D" id="2.102.10.10">
    <property type="entry name" value="Rieske [2Fe-2S] iron-sulphur domain"/>
    <property type="match status" value="1"/>
</dbReference>
<dbReference type="EMBL" id="RPFW01000003">
    <property type="protein sequence ID" value="TVZ04224.1"/>
    <property type="molecule type" value="Genomic_DNA"/>
</dbReference>
<keyword evidence="6" id="KW-0411">Iron-sulfur</keyword>
<evidence type="ECO:0000256" key="4">
    <source>
        <dbReference type="ARBA" id="ARBA00022723"/>
    </source>
</evidence>
<evidence type="ECO:0000256" key="6">
    <source>
        <dbReference type="ARBA" id="ARBA00023014"/>
    </source>
</evidence>
<proteinExistence type="predicted"/>
<dbReference type="PROSITE" id="PS51318">
    <property type="entry name" value="TAT"/>
    <property type="match status" value="1"/>
</dbReference>
<dbReference type="PROSITE" id="PS51296">
    <property type="entry name" value="RIESKE"/>
    <property type="match status" value="1"/>
</dbReference>
<keyword evidence="14" id="KW-1185">Reference proteome</keyword>
<dbReference type="InterPro" id="IPR005805">
    <property type="entry name" value="Rieske_Fe-S_prot_C"/>
</dbReference>
<dbReference type="PANTHER" id="PTHR10134">
    <property type="entry name" value="CYTOCHROME B-C1 COMPLEX SUBUNIT RIESKE, MITOCHONDRIAL"/>
    <property type="match status" value="1"/>
</dbReference>
<keyword evidence="11" id="KW-0732">Signal</keyword>
<dbReference type="SUPFAM" id="SSF50022">
    <property type="entry name" value="ISP domain"/>
    <property type="match status" value="1"/>
</dbReference>
<feature type="domain" description="Rieske" evidence="12">
    <location>
        <begin position="69"/>
        <end position="161"/>
    </location>
</feature>
<evidence type="ECO:0000256" key="9">
    <source>
        <dbReference type="ARBA" id="ARBA00034078"/>
    </source>
</evidence>
<dbReference type="FunFam" id="2.102.10.10:FF:000016">
    <property type="entry name" value="Nitrite reductase/ring-hydroxylating ferredoxin subunit"/>
    <property type="match status" value="1"/>
</dbReference>
<keyword evidence="4" id="KW-0479">Metal-binding</keyword>
<name>A0A6P2BYS4_9ACTN</name>
<evidence type="ECO:0000256" key="10">
    <source>
        <dbReference type="SAM" id="MobiDB-lite"/>
    </source>
</evidence>
<accession>A0A6P2BYS4</accession>
<evidence type="ECO:0000256" key="8">
    <source>
        <dbReference type="ARBA" id="ARBA00029586"/>
    </source>
</evidence>
<keyword evidence="5" id="KW-0408">Iron</keyword>
<evidence type="ECO:0000313" key="14">
    <source>
        <dbReference type="Proteomes" id="UP000460272"/>
    </source>
</evidence>
<organism evidence="13 14">
    <name type="scientific">Trebonia kvetii</name>
    <dbReference type="NCBI Taxonomy" id="2480626"/>
    <lineage>
        <taxon>Bacteria</taxon>
        <taxon>Bacillati</taxon>
        <taxon>Actinomycetota</taxon>
        <taxon>Actinomycetes</taxon>
        <taxon>Streptosporangiales</taxon>
        <taxon>Treboniaceae</taxon>
        <taxon>Trebonia</taxon>
    </lineage>
</organism>
<evidence type="ECO:0000256" key="11">
    <source>
        <dbReference type="SAM" id="SignalP"/>
    </source>
</evidence>
<dbReference type="InterPro" id="IPR036922">
    <property type="entry name" value="Rieske_2Fe-2S_sf"/>
</dbReference>